<name>A0A4U1J9G1_9BACT</name>
<comment type="caution">
    <text evidence="2">The sequence shown here is derived from an EMBL/GenBank/DDBJ whole genome shotgun (WGS) entry which is preliminary data.</text>
</comment>
<accession>A0A4U1J9G1</accession>
<organism evidence="2 3">
    <name type="scientific">Polyangium fumosum</name>
    <dbReference type="NCBI Taxonomy" id="889272"/>
    <lineage>
        <taxon>Bacteria</taxon>
        <taxon>Pseudomonadati</taxon>
        <taxon>Myxococcota</taxon>
        <taxon>Polyangia</taxon>
        <taxon>Polyangiales</taxon>
        <taxon>Polyangiaceae</taxon>
        <taxon>Polyangium</taxon>
    </lineage>
</organism>
<keyword evidence="3" id="KW-1185">Reference proteome</keyword>
<feature type="region of interest" description="Disordered" evidence="1">
    <location>
        <begin position="1"/>
        <end position="25"/>
    </location>
</feature>
<feature type="compositionally biased region" description="Basic and acidic residues" evidence="1">
    <location>
        <begin position="1"/>
        <end position="10"/>
    </location>
</feature>
<protein>
    <submittedName>
        <fullName evidence="2">Uncharacterized protein</fullName>
    </submittedName>
</protein>
<reference evidence="2 3" key="1">
    <citation type="submission" date="2019-04" db="EMBL/GenBank/DDBJ databases">
        <authorList>
            <person name="Li Y."/>
            <person name="Wang J."/>
        </authorList>
    </citation>
    <scope>NUCLEOTIDE SEQUENCE [LARGE SCALE GENOMIC DNA]</scope>
    <source>
        <strain evidence="2 3">DSM 14668</strain>
    </source>
</reference>
<dbReference type="Proteomes" id="UP000309215">
    <property type="component" value="Unassembled WGS sequence"/>
</dbReference>
<gene>
    <name evidence="2" type="ORF">E8A74_22290</name>
</gene>
<feature type="compositionally biased region" description="Gly residues" evidence="1">
    <location>
        <begin position="127"/>
        <end position="157"/>
    </location>
</feature>
<dbReference type="AlphaFoldDB" id="A0A4U1J9G1"/>
<dbReference type="EMBL" id="SSMQ01000023">
    <property type="protein sequence ID" value="TKD04998.1"/>
    <property type="molecule type" value="Genomic_DNA"/>
</dbReference>
<sequence>MLQDGVDVRGRGRGRGCVVGPSDEQGEEMGAAFGFFEEESIIQVLEEVVPADVDDEREARAGEGEIRKILLRPDADVDAPRGPRRERVGRLEVRGLVRDEVVRDEVAPWLGEGANELTKGAERRRGGGGGRGDGGCGRGGGGARGSGSGSGGGGFGLGRVACGGDEEGEDRGEAGEQARGRGGHGGPGTPRRAGVVQGVEGPMETRGVSRRGAVPCGGSWPRAHVVPWMPALP</sequence>
<proteinExistence type="predicted"/>
<evidence type="ECO:0000256" key="1">
    <source>
        <dbReference type="SAM" id="MobiDB-lite"/>
    </source>
</evidence>
<evidence type="ECO:0000313" key="2">
    <source>
        <dbReference type="EMBL" id="TKD04998.1"/>
    </source>
</evidence>
<evidence type="ECO:0000313" key="3">
    <source>
        <dbReference type="Proteomes" id="UP000309215"/>
    </source>
</evidence>
<feature type="region of interest" description="Disordered" evidence="1">
    <location>
        <begin position="117"/>
        <end position="221"/>
    </location>
</feature>